<evidence type="ECO:0000313" key="1">
    <source>
        <dbReference type="EMBL" id="MFD2761942.1"/>
    </source>
</evidence>
<dbReference type="PANTHER" id="PTHR40070">
    <property type="entry name" value="UPF0478 PROTEIN YTXG"/>
    <property type="match status" value="1"/>
</dbReference>
<protein>
    <submittedName>
        <fullName evidence="1">DUF948 domain-containing protein</fullName>
    </submittedName>
</protein>
<dbReference type="Pfam" id="PF06103">
    <property type="entry name" value="DUF948"/>
    <property type="match status" value="1"/>
</dbReference>
<sequence>MIMSLTGIGVILIGVALLIIAVYAAWTLNNLANVLRGMEKTMEHLPDQLDDLFRETGTALNQTNQTISEVNDKLHTLSPLFYMVRDVGEASRKLTSPLARFSSSVDKKMGNHEAQDD</sequence>
<dbReference type="PANTHER" id="PTHR40070:SF1">
    <property type="entry name" value="UPF0478 PROTEIN YTXG"/>
    <property type="match status" value="1"/>
</dbReference>
<name>A0ABW5V834_9BACI</name>
<organism evidence="1 2">
    <name type="scientific">Lentibacillus juripiscarius</name>
    <dbReference type="NCBI Taxonomy" id="257446"/>
    <lineage>
        <taxon>Bacteria</taxon>
        <taxon>Bacillati</taxon>
        <taxon>Bacillota</taxon>
        <taxon>Bacilli</taxon>
        <taxon>Bacillales</taxon>
        <taxon>Bacillaceae</taxon>
        <taxon>Lentibacillus</taxon>
    </lineage>
</organism>
<proteinExistence type="predicted"/>
<dbReference type="Proteomes" id="UP001597502">
    <property type="component" value="Unassembled WGS sequence"/>
</dbReference>
<comment type="caution">
    <text evidence="1">The sequence shown here is derived from an EMBL/GenBank/DDBJ whole genome shotgun (WGS) entry which is preliminary data.</text>
</comment>
<evidence type="ECO:0000313" key="2">
    <source>
        <dbReference type="Proteomes" id="UP001597502"/>
    </source>
</evidence>
<accession>A0ABW5V834</accession>
<dbReference type="RefSeq" id="WP_382394952.1">
    <property type="nucleotide sequence ID" value="NZ_JBHUNA010000031.1"/>
</dbReference>
<dbReference type="InterPro" id="IPR009293">
    <property type="entry name" value="UPF0478"/>
</dbReference>
<keyword evidence="2" id="KW-1185">Reference proteome</keyword>
<gene>
    <name evidence="1" type="ORF">ACFSUO_13370</name>
</gene>
<reference evidence="2" key="1">
    <citation type="journal article" date="2019" name="Int. J. Syst. Evol. Microbiol.">
        <title>The Global Catalogue of Microorganisms (GCM) 10K type strain sequencing project: providing services to taxonomists for standard genome sequencing and annotation.</title>
        <authorList>
            <consortium name="The Broad Institute Genomics Platform"/>
            <consortium name="The Broad Institute Genome Sequencing Center for Infectious Disease"/>
            <person name="Wu L."/>
            <person name="Ma J."/>
        </authorList>
    </citation>
    <scope>NUCLEOTIDE SEQUENCE [LARGE SCALE GENOMIC DNA]</scope>
    <source>
        <strain evidence="2">TISTR 1535</strain>
    </source>
</reference>
<dbReference type="EMBL" id="JBHUNA010000031">
    <property type="protein sequence ID" value="MFD2761942.1"/>
    <property type="molecule type" value="Genomic_DNA"/>
</dbReference>